<keyword evidence="2" id="KW-0808">Transferase</keyword>
<organism evidence="2 3">
    <name type="scientific">Amycolatopsis rhizosphaerae</name>
    <dbReference type="NCBI Taxonomy" id="2053003"/>
    <lineage>
        <taxon>Bacteria</taxon>
        <taxon>Bacillati</taxon>
        <taxon>Actinomycetota</taxon>
        <taxon>Actinomycetes</taxon>
        <taxon>Pseudonocardiales</taxon>
        <taxon>Pseudonocardiaceae</taxon>
        <taxon>Amycolatopsis</taxon>
    </lineage>
</organism>
<proteinExistence type="predicted"/>
<protein>
    <submittedName>
        <fullName evidence="2">Nucleoside/nucleotide kinase family protein</fullName>
    </submittedName>
</protein>
<dbReference type="Proteomes" id="UP000320011">
    <property type="component" value="Unassembled WGS sequence"/>
</dbReference>
<keyword evidence="3" id="KW-1185">Reference proteome</keyword>
<evidence type="ECO:0000313" key="2">
    <source>
        <dbReference type="EMBL" id="TVT61761.1"/>
    </source>
</evidence>
<name>A0A558DL94_9PSEU</name>
<dbReference type="InterPro" id="IPR027417">
    <property type="entry name" value="P-loop_NTPase"/>
</dbReference>
<dbReference type="EMBL" id="VJWX01000010">
    <property type="protein sequence ID" value="TVT61761.1"/>
    <property type="molecule type" value="Genomic_DNA"/>
</dbReference>
<dbReference type="GO" id="GO:0005524">
    <property type="term" value="F:ATP binding"/>
    <property type="evidence" value="ECO:0007669"/>
    <property type="project" value="InterPro"/>
</dbReference>
<dbReference type="Pfam" id="PF00485">
    <property type="entry name" value="PRK"/>
    <property type="match status" value="1"/>
</dbReference>
<feature type="domain" description="Phosphoribulokinase/uridine kinase" evidence="1">
    <location>
        <begin position="23"/>
        <end position="206"/>
    </location>
</feature>
<dbReference type="AlphaFoldDB" id="A0A558DL94"/>
<gene>
    <name evidence="2" type="ORF">FNH05_02330</name>
</gene>
<dbReference type="GO" id="GO:0016301">
    <property type="term" value="F:kinase activity"/>
    <property type="evidence" value="ECO:0007669"/>
    <property type="project" value="UniProtKB-KW"/>
</dbReference>
<comment type="caution">
    <text evidence="2">The sequence shown here is derived from an EMBL/GenBank/DDBJ whole genome shotgun (WGS) entry which is preliminary data.</text>
</comment>
<dbReference type="PANTHER" id="PTHR10285">
    <property type="entry name" value="URIDINE KINASE"/>
    <property type="match status" value="1"/>
</dbReference>
<dbReference type="RefSeq" id="WP_144585551.1">
    <property type="nucleotide sequence ID" value="NZ_VJWX01000010.1"/>
</dbReference>
<dbReference type="SUPFAM" id="SSF52540">
    <property type="entry name" value="P-loop containing nucleoside triphosphate hydrolases"/>
    <property type="match status" value="1"/>
</dbReference>
<reference evidence="2 3" key="2">
    <citation type="submission" date="2019-08" db="EMBL/GenBank/DDBJ databases">
        <title>Amycolatopsis acidicola sp. nov., isolated from peat swamp forest soil.</title>
        <authorList>
            <person name="Srisuk N."/>
        </authorList>
    </citation>
    <scope>NUCLEOTIDE SEQUENCE [LARGE SCALE GENOMIC DNA]</scope>
    <source>
        <strain evidence="2 3">TBRC 6029</strain>
    </source>
</reference>
<dbReference type="OrthoDB" id="3192509at2"/>
<dbReference type="Gene3D" id="3.40.50.300">
    <property type="entry name" value="P-loop containing nucleotide triphosphate hydrolases"/>
    <property type="match status" value="2"/>
</dbReference>
<sequence>MTSFDELLARAEELVARGGRTLLGIVGAPASGKTTLARSVAGALGTRAAVVGMDGFHLAQAELRRLGRIERKGAPDTFDAHGYVHLLRRLKDAKETVYAPEFRREIEEPIAGAVPVPPEVPLVITEGNYLLLDADPWGDVRGLLDEVWFLAPDEQVRIERLVTRHRRYGRSLVEAQQRALGSDQRNADLIAPTAARADLVLADLPLANFAL</sequence>
<reference evidence="2 3" key="1">
    <citation type="submission" date="2019-07" db="EMBL/GenBank/DDBJ databases">
        <authorList>
            <person name="Duangmal K."/>
            <person name="Teo W.F.A."/>
        </authorList>
    </citation>
    <scope>NUCLEOTIDE SEQUENCE [LARGE SCALE GENOMIC DNA]</scope>
    <source>
        <strain evidence="2 3">TBRC 6029</strain>
    </source>
</reference>
<dbReference type="NCBIfam" id="NF006743">
    <property type="entry name" value="PRK09270.1-2"/>
    <property type="match status" value="1"/>
</dbReference>
<accession>A0A558DL94</accession>
<keyword evidence="2" id="KW-0418">Kinase</keyword>
<dbReference type="InterPro" id="IPR006083">
    <property type="entry name" value="PRK/URK"/>
</dbReference>
<evidence type="ECO:0000259" key="1">
    <source>
        <dbReference type="Pfam" id="PF00485"/>
    </source>
</evidence>
<evidence type="ECO:0000313" key="3">
    <source>
        <dbReference type="Proteomes" id="UP000320011"/>
    </source>
</evidence>